<organism evidence="1 2">
    <name type="scientific">Phnomibacter ginsenosidimutans</name>
    <dbReference type="NCBI Taxonomy" id="2676868"/>
    <lineage>
        <taxon>Bacteria</taxon>
        <taxon>Pseudomonadati</taxon>
        <taxon>Bacteroidota</taxon>
        <taxon>Chitinophagia</taxon>
        <taxon>Chitinophagales</taxon>
        <taxon>Chitinophagaceae</taxon>
        <taxon>Phnomibacter</taxon>
    </lineage>
</organism>
<reference evidence="1 2" key="1">
    <citation type="submission" date="2019-11" db="EMBL/GenBank/DDBJ databases">
        <authorList>
            <person name="Im W.T."/>
        </authorList>
    </citation>
    <scope>NUCLEOTIDE SEQUENCE [LARGE SCALE GENOMIC DNA]</scope>
    <source>
        <strain evidence="1 2">SB-02</strain>
    </source>
</reference>
<keyword evidence="2" id="KW-1185">Reference proteome</keyword>
<dbReference type="SUPFAM" id="SSF52540">
    <property type="entry name" value="P-loop containing nucleoside triphosphate hydrolases"/>
    <property type="match status" value="1"/>
</dbReference>
<accession>A0A6I6GWC2</accession>
<proteinExistence type="predicted"/>
<evidence type="ECO:0000313" key="1">
    <source>
        <dbReference type="EMBL" id="QGW26951.1"/>
    </source>
</evidence>
<dbReference type="EMBL" id="CP046566">
    <property type="protein sequence ID" value="QGW26951.1"/>
    <property type="molecule type" value="Genomic_DNA"/>
</dbReference>
<dbReference type="Proteomes" id="UP000426027">
    <property type="component" value="Chromosome"/>
</dbReference>
<gene>
    <name evidence="1" type="ORF">GLV81_01505</name>
</gene>
<dbReference type="Gene3D" id="3.40.50.300">
    <property type="entry name" value="P-loop containing nucleotide triphosphate hydrolases"/>
    <property type="match status" value="1"/>
</dbReference>
<dbReference type="InterPro" id="IPR027417">
    <property type="entry name" value="P-loop_NTPase"/>
</dbReference>
<dbReference type="KEGG" id="fls:GLV81_01505"/>
<sequence length="243" mass="28165">MCVKSHKTGGVQFIVNLFQYGIDMIRDWKNNRGFIITFSGVDGAGKSTIIEATRQHVEKVMRRKVVVLRHRPSLLPILSAWKHGKEAAENKAAQTLPRQGTNKSSIGSLLRFAYYYADYLLGQFYIQLKYVMRGYVVLYDRYYFDFINDSKRSNIQLPKYVTTAGYALLLKPKLNFFLWATPEEILSRKQELSADTIVSLTDDYMQLFDSMRKRYKSSSYEPIHNEQLNNTLQTIFQQIQAAA</sequence>
<protein>
    <submittedName>
        <fullName evidence="1">Uncharacterized protein</fullName>
    </submittedName>
</protein>
<dbReference type="AlphaFoldDB" id="A0A6I6GWC2"/>
<name>A0A6I6GWC2_9BACT</name>
<evidence type="ECO:0000313" key="2">
    <source>
        <dbReference type="Proteomes" id="UP000426027"/>
    </source>
</evidence>